<proteinExistence type="predicted"/>
<sequence length="245" mass="28468">MKNTFFLLLISFFVLQSCTINSEIVYHKDAASSTIMDIDVREFMSEMKSMAPDSVRNKEFDDMNKIPTTWTSIYEIDKKEGTLKTSNPDSIRIMKKIFMKSNKENNDYAGFSLKLDHFTQSEYSSLNNLSKDEPLPVDQNVFNDWDGKTLTINTENFNLKNIEEALRSKGSQEETQSTEGMLMMLFKQVGTTLRFENKIKSITGKHDWLKQIDDHSVRIDYDLKTMYDKEAKLKNSDKKIKIVTE</sequence>
<evidence type="ECO:0008006" key="3">
    <source>
        <dbReference type="Google" id="ProtNLM"/>
    </source>
</evidence>
<dbReference type="EMBL" id="AKJY01000045">
    <property type="protein sequence ID" value="EJL71161.1"/>
    <property type="molecule type" value="Genomic_DNA"/>
</dbReference>
<name>J3CGX6_9FLAO</name>
<dbReference type="PROSITE" id="PS51257">
    <property type="entry name" value="PROKAR_LIPOPROTEIN"/>
    <property type="match status" value="1"/>
</dbReference>
<evidence type="ECO:0000313" key="1">
    <source>
        <dbReference type="EMBL" id="EJL71161.1"/>
    </source>
</evidence>
<evidence type="ECO:0000313" key="2">
    <source>
        <dbReference type="Proteomes" id="UP000007509"/>
    </source>
</evidence>
<gene>
    <name evidence="1" type="ORF">PMI13_02554</name>
</gene>
<comment type="caution">
    <text evidence="1">The sequence shown here is derived from an EMBL/GenBank/DDBJ whole genome shotgun (WGS) entry which is preliminary data.</text>
</comment>
<dbReference type="RefSeq" id="WP_007844178.1">
    <property type="nucleotide sequence ID" value="NZ_AKJY01000045.1"/>
</dbReference>
<dbReference type="PATRIC" id="fig|1144316.3.peg.2574"/>
<reference evidence="1 2" key="1">
    <citation type="journal article" date="2012" name="J. Bacteriol.">
        <title>Twenty-one genome sequences from Pseudomonas species and 19 genome sequences from diverse bacteria isolated from the rhizosphere and endosphere of Populus deltoides.</title>
        <authorList>
            <person name="Brown S.D."/>
            <person name="Utturkar S.M."/>
            <person name="Klingeman D.M."/>
            <person name="Johnson C.M."/>
            <person name="Martin S.L."/>
            <person name="Land M.L."/>
            <person name="Lu T.Y."/>
            <person name="Schadt C.W."/>
            <person name="Doktycz M.J."/>
            <person name="Pelletier D.A."/>
        </authorList>
    </citation>
    <scope>NUCLEOTIDE SEQUENCE [LARGE SCALE GENOMIC DNA]</scope>
    <source>
        <strain evidence="1 2">CF314</strain>
    </source>
</reference>
<organism evidence="1 2">
    <name type="scientific">Chryseobacterium populi</name>
    <dbReference type="NCBI Taxonomy" id="1144316"/>
    <lineage>
        <taxon>Bacteria</taxon>
        <taxon>Pseudomonadati</taxon>
        <taxon>Bacteroidota</taxon>
        <taxon>Flavobacteriia</taxon>
        <taxon>Flavobacteriales</taxon>
        <taxon>Weeksellaceae</taxon>
        <taxon>Chryseobacterium group</taxon>
        <taxon>Chryseobacterium</taxon>
    </lineage>
</organism>
<keyword evidence="2" id="KW-1185">Reference proteome</keyword>
<dbReference type="OrthoDB" id="1241134at2"/>
<dbReference type="Proteomes" id="UP000007509">
    <property type="component" value="Unassembled WGS sequence"/>
</dbReference>
<accession>J3CGX6</accession>
<protein>
    <recommendedName>
        <fullName evidence="3">Lipoprotein</fullName>
    </recommendedName>
</protein>
<dbReference type="AlphaFoldDB" id="J3CGX6"/>